<gene>
    <name evidence="5" type="ORF">ARAM_003506</name>
</gene>
<keyword evidence="6" id="KW-1185">Reference proteome</keyword>
<evidence type="ECO:0000313" key="6">
    <source>
        <dbReference type="Proteomes" id="UP000034291"/>
    </source>
</evidence>
<feature type="domain" description="Mid2" evidence="4">
    <location>
        <begin position="142"/>
        <end position="208"/>
    </location>
</feature>
<evidence type="ECO:0000256" key="1">
    <source>
        <dbReference type="SAM" id="MobiDB-lite"/>
    </source>
</evidence>
<keyword evidence="2" id="KW-0472">Membrane</keyword>
<feature type="compositionally biased region" description="Low complexity" evidence="1">
    <location>
        <begin position="36"/>
        <end position="133"/>
    </location>
</feature>
<feature type="region of interest" description="Disordered" evidence="1">
    <location>
        <begin position="228"/>
        <end position="271"/>
    </location>
</feature>
<keyword evidence="2" id="KW-1133">Transmembrane helix</keyword>
<dbReference type="Pfam" id="PF04478">
    <property type="entry name" value="Mid2"/>
    <property type="match status" value="1"/>
</dbReference>
<dbReference type="InterPro" id="IPR007567">
    <property type="entry name" value="Mid2_dom"/>
</dbReference>
<feature type="signal peptide" evidence="3">
    <location>
        <begin position="1"/>
        <end position="21"/>
    </location>
</feature>
<feature type="compositionally biased region" description="Low complexity" evidence="1">
    <location>
        <begin position="168"/>
        <end position="183"/>
    </location>
</feature>
<reference evidence="5 6" key="1">
    <citation type="submission" date="2015-02" db="EMBL/GenBank/DDBJ databases">
        <title>Draft Genome Sequences of Two Closely-Related Aflatoxigenic Aspergillus Species Obtained from the Cote d'Ivoire.</title>
        <authorList>
            <person name="Moore G.G."/>
            <person name="Beltz S.B."/>
            <person name="Mack B.M."/>
        </authorList>
    </citation>
    <scope>NUCLEOTIDE SEQUENCE [LARGE SCALE GENOMIC DNA]</scope>
    <source>
        <strain evidence="5 6">SRRC1468</strain>
    </source>
</reference>
<proteinExistence type="predicted"/>
<evidence type="ECO:0000259" key="4">
    <source>
        <dbReference type="Pfam" id="PF04478"/>
    </source>
</evidence>
<dbReference type="STRING" id="308745.A0A0F8V504"/>
<evidence type="ECO:0000256" key="3">
    <source>
        <dbReference type="SAM" id="SignalP"/>
    </source>
</evidence>
<feature type="region of interest" description="Disordered" evidence="1">
    <location>
        <begin position="33"/>
        <end position="133"/>
    </location>
</feature>
<name>A0A0F8V504_9EURO</name>
<sequence>MRLSGLSFLLYSLSLVAVAMGQSRAVSDALSDLTDSTSSATSVSTTDSQSSTTTSTITSTTSTAEPTTTTTTAASTTSTSTSSSSSSSEEESTTSTTTTTVPSTTSESSTTTTSSHSTASEPTSTSSTSTKSTATAFVTTITSTEIISGTPVPTTFTSTHTDASATESPGLSGADGSSDSGLSDSQKRIIIGVVVGVGGAILLGAIGVVAWRLQARKRNARDNDDVADLMSGTAVGSGAREKAPNPSGGTPFRTTLDQYHNPGPVNAASNF</sequence>
<feature type="chain" id="PRO_5002528810" description="Mid2 domain-containing protein" evidence="3">
    <location>
        <begin position="22"/>
        <end position="271"/>
    </location>
</feature>
<comment type="caution">
    <text evidence="5">The sequence shown here is derived from an EMBL/GenBank/DDBJ whole genome shotgun (WGS) entry which is preliminary data.</text>
</comment>
<feature type="region of interest" description="Disordered" evidence="1">
    <location>
        <begin position="148"/>
        <end position="183"/>
    </location>
</feature>
<dbReference type="OrthoDB" id="5425782at2759"/>
<organism evidence="5 6">
    <name type="scientific">Aspergillus rambellii</name>
    <dbReference type="NCBI Taxonomy" id="308745"/>
    <lineage>
        <taxon>Eukaryota</taxon>
        <taxon>Fungi</taxon>
        <taxon>Dikarya</taxon>
        <taxon>Ascomycota</taxon>
        <taxon>Pezizomycotina</taxon>
        <taxon>Eurotiomycetes</taxon>
        <taxon>Eurotiomycetidae</taxon>
        <taxon>Eurotiales</taxon>
        <taxon>Aspergillaceae</taxon>
        <taxon>Aspergillus</taxon>
        <taxon>Aspergillus subgen. Nidulantes</taxon>
    </lineage>
</organism>
<dbReference type="AlphaFoldDB" id="A0A0F8V504"/>
<evidence type="ECO:0000313" key="5">
    <source>
        <dbReference type="EMBL" id="KKK26864.1"/>
    </source>
</evidence>
<protein>
    <recommendedName>
        <fullName evidence="4">Mid2 domain-containing protein</fullName>
    </recommendedName>
</protein>
<dbReference type="Proteomes" id="UP000034291">
    <property type="component" value="Unassembled WGS sequence"/>
</dbReference>
<dbReference type="EMBL" id="JZBS01000210">
    <property type="protein sequence ID" value="KKK26864.1"/>
    <property type="molecule type" value="Genomic_DNA"/>
</dbReference>
<keyword evidence="2" id="KW-0812">Transmembrane</keyword>
<evidence type="ECO:0000256" key="2">
    <source>
        <dbReference type="SAM" id="Phobius"/>
    </source>
</evidence>
<keyword evidence="3" id="KW-0732">Signal</keyword>
<feature type="compositionally biased region" description="Low complexity" evidence="1">
    <location>
        <begin position="148"/>
        <end position="161"/>
    </location>
</feature>
<accession>A0A0F8V504</accession>
<feature type="transmembrane region" description="Helical" evidence="2">
    <location>
        <begin position="189"/>
        <end position="211"/>
    </location>
</feature>